<comment type="caution">
    <text evidence="2">The sequence shown here is derived from an EMBL/GenBank/DDBJ whole genome shotgun (WGS) entry which is preliminary data.</text>
</comment>
<keyword evidence="3" id="KW-1185">Reference proteome</keyword>
<feature type="compositionally biased region" description="Basic and acidic residues" evidence="1">
    <location>
        <begin position="73"/>
        <end position="83"/>
    </location>
</feature>
<evidence type="ECO:0000256" key="1">
    <source>
        <dbReference type="SAM" id="MobiDB-lite"/>
    </source>
</evidence>
<proteinExistence type="predicted"/>
<dbReference type="AlphaFoldDB" id="A0AAV5CXD0"/>
<name>A0AAV5CXD0_ELECO</name>
<protein>
    <submittedName>
        <fullName evidence="2">Uncharacterized protein</fullName>
    </submittedName>
</protein>
<dbReference type="Proteomes" id="UP001054889">
    <property type="component" value="Unassembled WGS sequence"/>
</dbReference>
<reference evidence="2" key="1">
    <citation type="journal article" date="2018" name="DNA Res.">
        <title>Multiple hybrid de novo genome assembly of finger millet, an orphan allotetraploid crop.</title>
        <authorList>
            <person name="Hatakeyama M."/>
            <person name="Aluri S."/>
            <person name="Balachadran M.T."/>
            <person name="Sivarajan S.R."/>
            <person name="Patrignani A."/>
            <person name="Gruter S."/>
            <person name="Poveda L."/>
            <person name="Shimizu-Inatsugi R."/>
            <person name="Baeten J."/>
            <person name="Francoijs K.J."/>
            <person name="Nataraja K.N."/>
            <person name="Reddy Y.A.N."/>
            <person name="Phadnis S."/>
            <person name="Ravikumar R.L."/>
            <person name="Schlapbach R."/>
            <person name="Sreeman S.M."/>
            <person name="Shimizu K.K."/>
        </authorList>
    </citation>
    <scope>NUCLEOTIDE SEQUENCE</scope>
</reference>
<feature type="region of interest" description="Disordered" evidence="1">
    <location>
        <begin position="49"/>
        <end position="83"/>
    </location>
</feature>
<reference evidence="2" key="2">
    <citation type="submission" date="2021-12" db="EMBL/GenBank/DDBJ databases">
        <title>Resequencing data analysis of finger millet.</title>
        <authorList>
            <person name="Hatakeyama M."/>
            <person name="Aluri S."/>
            <person name="Balachadran M.T."/>
            <person name="Sivarajan S.R."/>
            <person name="Poveda L."/>
            <person name="Shimizu-Inatsugi R."/>
            <person name="Schlapbach R."/>
            <person name="Sreeman S.M."/>
            <person name="Shimizu K.K."/>
        </authorList>
    </citation>
    <scope>NUCLEOTIDE SEQUENCE</scope>
</reference>
<dbReference type="EMBL" id="BQKI01000010">
    <property type="protein sequence ID" value="GJN03283.1"/>
    <property type="molecule type" value="Genomic_DNA"/>
</dbReference>
<gene>
    <name evidence="2" type="primary">ga20712</name>
    <name evidence="2" type="ORF">PR202_ga20712</name>
</gene>
<evidence type="ECO:0000313" key="3">
    <source>
        <dbReference type="Proteomes" id="UP001054889"/>
    </source>
</evidence>
<organism evidence="2 3">
    <name type="scientific">Eleusine coracana subsp. coracana</name>
    <dbReference type="NCBI Taxonomy" id="191504"/>
    <lineage>
        <taxon>Eukaryota</taxon>
        <taxon>Viridiplantae</taxon>
        <taxon>Streptophyta</taxon>
        <taxon>Embryophyta</taxon>
        <taxon>Tracheophyta</taxon>
        <taxon>Spermatophyta</taxon>
        <taxon>Magnoliopsida</taxon>
        <taxon>Liliopsida</taxon>
        <taxon>Poales</taxon>
        <taxon>Poaceae</taxon>
        <taxon>PACMAD clade</taxon>
        <taxon>Chloridoideae</taxon>
        <taxon>Cynodonteae</taxon>
        <taxon>Eleusininae</taxon>
        <taxon>Eleusine</taxon>
    </lineage>
</organism>
<evidence type="ECO:0000313" key="2">
    <source>
        <dbReference type="EMBL" id="GJN03283.1"/>
    </source>
</evidence>
<accession>A0AAV5CXD0</accession>
<sequence>MTLNLKMTECGREACAWRPPIRLLEDLLAMDLAEVTGVREPSVLANDLRCSAGDRGNQENAEYGGSWRGGPHRGREVWEREER</sequence>